<dbReference type="InterPro" id="IPR032710">
    <property type="entry name" value="NTF2-like_dom_sf"/>
</dbReference>
<dbReference type="InterPro" id="IPR037401">
    <property type="entry name" value="SnoaL-like"/>
</dbReference>
<dbReference type="EMBL" id="UINC01169511">
    <property type="protein sequence ID" value="SVD73085.1"/>
    <property type="molecule type" value="Genomic_DNA"/>
</dbReference>
<proteinExistence type="predicted"/>
<gene>
    <name evidence="2" type="ORF">METZ01_LOCUS425939</name>
</gene>
<dbReference type="AlphaFoldDB" id="A0A382XR11"/>
<feature type="domain" description="SnoaL-like" evidence="1">
    <location>
        <begin position="9"/>
        <end position="110"/>
    </location>
</feature>
<evidence type="ECO:0000259" key="1">
    <source>
        <dbReference type="Pfam" id="PF12680"/>
    </source>
</evidence>
<protein>
    <recommendedName>
        <fullName evidence="1">SnoaL-like domain-containing protein</fullName>
    </recommendedName>
</protein>
<dbReference type="Gene3D" id="3.10.450.50">
    <property type="match status" value="1"/>
</dbReference>
<name>A0A382XR11_9ZZZZ</name>
<dbReference type="Pfam" id="PF12680">
    <property type="entry name" value="SnoaL_2"/>
    <property type="match status" value="1"/>
</dbReference>
<dbReference type="SUPFAM" id="SSF54427">
    <property type="entry name" value="NTF2-like"/>
    <property type="match status" value="1"/>
</dbReference>
<reference evidence="2" key="1">
    <citation type="submission" date="2018-05" db="EMBL/GenBank/DDBJ databases">
        <authorList>
            <person name="Lanie J.A."/>
            <person name="Ng W.-L."/>
            <person name="Kazmierczak K.M."/>
            <person name="Andrzejewski T.M."/>
            <person name="Davidsen T.M."/>
            <person name="Wayne K.J."/>
            <person name="Tettelin H."/>
            <person name="Glass J.I."/>
            <person name="Rusch D."/>
            <person name="Podicherti R."/>
            <person name="Tsui H.-C.T."/>
            <person name="Winkler M.E."/>
        </authorList>
    </citation>
    <scope>NUCLEOTIDE SEQUENCE</scope>
</reference>
<organism evidence="2">
    <name type="scientific">marine metagenome</name>
    <dbReference type="NCBI Taxonomy" id="408172"/>
    <lineage>
        <taxon>unclassified sequences</taxon>
        <taxon>metagenomes</taxon>
        <taxon>ecological metagenomes</taxon>
    </lineage>
</organism>
<accession>A0A382XR11</accession>
<evidence type="ECO:0000313" key="2">
    <source>
        <dbReference type="EMBL" id="SVD73085.1"/>
    </source>
</evidence>
<sequence>MKDPIETAVHTHLDCWNAGDRERWIPAWHPDVIMQDPVGGKEKQGIKAIEGTWEKGFQPGHSWKLELVFMSVCGDQVAVHLINHGNLDGNIFDLESIEIYWIGDCGRIVRCHTYFNPTEDQVLDPYWSV</sequence>